<comment type="subcellular location">
    <subcellularLocation>
        <location evidence="1">Cell inner membrane</location>
        <topology evidence="1">Multi-pass membrane protein</topology>
    </subcellularLocation>
</comment>
<dbReference type="GO" id="GO:0005886">
    <property type="term" value="C:plasma membrane"/>
    <property type="evidence" value="ECO:0007669"/>
    <property type="project" value="UniProtKB-SubCell"/>
</dbReference>
<evidence type="ECO:0000256" key="4">
    <source>
        <dbReference type="ARBA" id="ARBA00022692"/>
    </source>
</evidence>
<keyword evidence="2" id="KW-0813">Transport</keyword>
<organism evidence="10 12">
    <name type="scientific">Brenneria nigrifluens DSM 30175 = ATCC 13028</name>
    <dbReference type="NCBI Taxonomy" id="1121120"/>
    <lineage>
        <taxon>Bacteria</taxon>
        <taxon>Pseudomonadati</taxon>
        <taxon>Pseudomonadota</taxon>
        <taxon>Gammaproteobacteria</taxon>
        <taxon>Enterobacterales</taxon>
        <taxon>Pectobacteriaceae</taxon>
        <taxon>Brenneria</taxon>
    </lineage>
</organism>
<keyword evidence="5" id="KW-0029">Amino-acid transport</keyword>
<dbReference type="InterPro" id="IPR052157">
    <property type="entry name" value="BCAA_transport_permease"/>
</dbReference>
<name>A0A2U1UNJ6_9GAMM</name>
<keyword evidence="3" id="KW-1003">Cell membrane</keyword>
<evidence type="ECO:0000313" key="10">
    <source>
        <dbReference type="EMBL" id="PWC23191.1"/>
    </source>
</evidence>
<dbReference type="Pfam" id="PF02653">
    <property type="entry name" value="BPD_transp_2"/>
    <property type="match status" value="1"/>
</dbReference>
<accession>A0A2U1UNJ6</accession>
<comment type="similarity">
    <text evidence="8">Belongs to the binding-protein-dependent transport system permease family. LivHM subfamily.</text>
</comment>
<dbReference type="PANTHER" id="PTHR11795">
    <property type="entry name" value="BRANCHED-CHAIN AMINO ACID TRANSPORT SYSTEM PERMEASE PROTEIN LIVH"/>
    <property type="match status" value="1"/>
</dbReference>
<keyword evidence="13" id="KW-1185">Reference proteome</keyword>
<evidence type="ECO:0000256" key="6">
    <source>
        <dbReference type="ARBA" id="ARBA00022989"/>
    </source>
</evidence>
<evidence type="ECO:0000313" key="12">
    <source>
        <dbReference type="Proteomes" id="UP000295985"/>
    </source>
</evidence>
<feature type="transmembrane region" description="Helical" evidence="9">
    <location>
        <begin position="64"/>
        <end position="84"/>
    </location>
</feature>
<keyword evidence="7 9" id="KW-0472">Membrane</keyword>
<keyword evidence="4 9" id="KW-0812">Transmembrane</keyword>
<dbReference type="OrthoDB" id="9807115at2"/>
<evidence type="ECO:0000256" key="2">
    <source>
        <dbReference type="ARBA" id="ARBA00022448"/>
    </source>
</evidence>
<dbReference type="Proteomes" id="UP000303847">
    <property type="component" value="Chromosome"/>
</dbReference>
<dbReference type="GO" id="GO:0022857">
    <property type="term" value="F:transmembrane transporter activity"/>
    <property type="evidence" value="ECO:0007669"/>
    <property type="project" value="InterPro"/>
</dbReference>
<dbReference type="RefSeq" id="WP_009111912.1">
    <property type="nucleotide sequence ID" value="NZ_CP034036.1"/>
</dbReference>
<feature type="transmembrane region" description="Helical" evidence="9">
    <location>
        <begin position="6"/>
        <end position="30"/>
    </location>
</feature>
<dbReference type="InterPro" id="IPR001851">
    <property type="entry name" value="ABC_transp_permease"/>
</dbReference>
<reference evidence="11 13" key="2">
    <citation type="submission" date="2018-11" db="EMBL/GenBank/DDBJ databases">
        <title>Genome sequences of Brenneria nigrifluens and Brenneria rubrifaciens.</title>
        <authorList>
            <person name="Poret-Peterson A.T."/>
            <person name="McClean A.E."/>
            <person name="Kluepfel D.A."/>
        </authorList>
    </citation>
    <scope>NUCLEOTIDE SEQUENCE [LARGE SCALE GENOMIC DNA]</scope>
    <source>
        <strain evidence="11 13">ATCC 13028</strain>
    </source>
</reference>
<dbReference type="GO" id="GO:0006865">
    <property type="term" value="P:amino acid transport"/>
    <property type="evidence" value="ECO:0007669"/>
    <property type="project" value="UniProtKB-KW"/>
</dbReference>
<evidence type="ECO:0000256" key="5">
    <source>
        <dbReference type="ARBA" id="ARBA00022970"/>
    </source>
</evidence>
<proteinExistence type="inferred from homology"/>
<feature type="transmembrane region" description="Helical" evidence="9">
    <location>
        <begin position="185"/>
        <end position="205"/>
    </location>
</feature>
<reference evidence="10 12" key="1">
    <citation type="submission" date="2018-04" db="EMBL/GenBank/DDBJ databases">
        <title>Brenneria corticis sp.nov.</title>
        <authorList>
            <person name="Li Y."/>
        </authorList>
    </citation>
    <scope>NUCLEOTIDE SEQUENCE [LARGE SCALE GENOMIC DNA]</scope>
    <source>
        <strain evidence="10 12">LMG 2694</strain>
    </source>
</reference>
<dbReference type="Proteomes" id="UP000295985">
    <property type="component" value="Unassembled WGS sequence"/>
</dbReference>
<feature type="transmembrane region" description="Helical" evidence="9">
    <location>
        <begin position="96"/>
        <end position="114"/>
    </location>
</feature>
<evidence type="ECO:0000256" key="8">
    <source>
        <dbReference type="ARBA" id="ARBA00037998"/>
    </source>
</evidence>
<dbReference type="EMBL" id="QDKK01000027">
    <property type="protein sequence ID" value="PWC23191.1"/>
    <property type="molecule type" value="Genomic_DNA"/>
</dbReference>
<evidence type="ECO:0000313" key="13">
    <source>
        <dbReference type="Proteomes" id="UP000303847"/>
    </source>
</evidence>
<dbReference type="CDD" id="cd06582">
    <property type="entry name" value="TM_PBP1_LivH_like"/>
    <property type="match status" value="1"/>
</dbReference>
<evidence type="ECO:0000256" key="1">
    <source>
        <dbReference type="ARBA" id="ARBA00004429"/>
    </source>
</evidence>
<feature type="transmembrane region" description="Helical" evidence="9">
    <location>
        <begin position="134"/>
        <end position="156"/>
    </location>
</feature>
<evidence type="ECO:0000313" key="11">
    <source>
        <dbReference type="EMBL" id="QCR03790.1"/>
    </source>
</evidence>
<evidence type="ECO:0000256" key="9">
    <source>
        <dbReference type="SAM" id="Phobius"/>
    </source>
</evidence>
<evidence type="ECO:0000256" key="3">
    <source>
        <dbReference type="ARBA" id="ARBA00022475"/>
    </source>
</evidence>
<dbReference type="PANTHER" id="PTHR11795:SF447">
    <property type="entry name" value="ABC TRANSPORTER PERMEASE PROTEIN"/>
    <property type="match status" value="1"/>
</dbReference>
<protein>
    <submittedName>
        <fullName evidence="10">Branched-chain amino acid ABC transporter permease</fullName>
    </submittedName>
</protein>
<sequence>MEFFVLTTIQIINSIAELVLVSIGLAVIFGMMRVINLAHGEFIMLGGFTSIYACNLGINIWISILIVAPCAVGLLGLVVERLIIRHLYGRMIDTMLASWGLSLLLTGLATTLFGNRVQGISAPLGSVQFAGYSISLYNQFIVVVCLLLLAGGFAILRFTRVGLIARATMQNPEMAASLGIDRSQVFALTFALGAALSGLAGALLAPLSGVVPTMGAAYVAKAFITVITGGASVITGTALGSTLLGGIGTVTTFLSNPIFGDVALLAAAIILLRLLPTGITGKVFRGAP</sequence>
<dbReference type="EMBL" id="CP034036">
    <property type="protein sequence ID" value="QCR03790.1"/>
    <property type="molecule type" value="Genomic_DNA"/>
</dbReference>
<gene>
    <name evidence="10" type="ORF">DDT54_16215</name>
    <name evidence="11" type="ORF">EH206_06070</name>
</gene>
<feature type="transmembrane region" description="Helical" evidence="9">
    <location>
        <begin position="258"/>
        <end position="275"/>
    </location>
</feature>
<keyword evidence="6 9" id="KW-1133">Transmembrane helix</keyword>
<dbReference type="AlphaFoldDB" id="A0A2U1UNJ6"/>
<evidence type="ECO:0000256" key="7">
    <source>
        <dbReference type="ARBA" id="ARBA00023136"/>
    </source>
</evidence>